<dbReference type="InterPro" id="IPR043917">
    <property type="entry name" value="DUF5753"/>
</dbReference>
<dbReference type="GO" id="GO:0003677">
    <property type="term" value="F:DNA binding"/>
    <property type="evidence" value="ECO:0007669"/>
    <property type="project" value="UniProtKB-KW"/>
</dbReference>
<dbReference type="SMART" id="SM00530">
    <property type="entry name" value="HTH_XRE"/>
    <property type="match status" value="1"/>
</dbReference>
<accession>A0A1I1HGU1</accession>
<dbReference type="InterPro" id="IPR010982">
    <property type="entry name" value="Lambda_DNA-bd_dom_sf"/>
</dbReference>
<keyword evidence="3" id="KW-1185">Reference proteome</keyword>
<name>A0A1I1HGU1_9ACTN</name>
<dbReference type="RefSeq" id="WP_093837621.1">
    <property type="nucleotide sequence ID" value="NZ_FOLM01000002.1"/>
</dbReference>
<dbReference type="AlphaFoldDB" id="A0A1I1HGU1"/>
<protein>
    <submittedName>
        <fullName evidence="2">DNA-binding transcriptional regulator, XRE-family HTH domain</fullName>
    </submittedName>
</protein>
<evidence type="ECO:0000313" key="2">
    <source>
        <dbReference type="EMBL" id="SFC21198.1"/>
    </source>
</evidence>
<dbReference type="Proteomes" id="UP000199207">
    <property type="component" value="Unassembled WGS sequence"/>
</dbReference>
<dbReference type="STRING" id="910347.SAMN05421773_102322"/>
<evidence type="ECO:0000313" key="3">
    <source>
        <dbReference type="Proteomes" id="UP000199207"/>
    </source>
</evidence>
<dbReference type="EMBL" id="FOLM01000002">
    <property type="protein sequence ID" value="SFC21198.1"/>
    <property type="molecule type" value="Genomic_DNA"/>
</dbReference>
<evidence type="ECO:0000259" key="1">
    <source>
        <dbReference type="PROSITE" id="PS50943"/>
    </source>
</evidence>
<dbReference type="Pfam" id="PF13560">
    <property type="entry name" value="HTH_31"/>
    <property type="match status" value="1"/>
</dbReference>
<proteinExistence type="predicted"/>
<gene>
    <name evidence="2" type="ORF">SAMN05421773_102322</name>
</gene>
<dbReference type="InterPro" id="IPR001387">
    <property type="entry name" value="Cro/C1-type_HTH"/>
</dbReference>
<dbReference type="SUPFAM" id="SSF47413">
    <property type="entry name" value="lambda repressor-like DNA-binding domains"/>
    <property type="match status" value="1"/>
</dbReference>
<dbReference type="Gene3D" id="1.10.260.40">
    <property type="entry name" value="lambda repressor-like DNA-binding domains"/>
    <property type="match status" value="1"/>
</dbReference>
<feature type="domain" description="HTH cro/C1-type" evidence="1">
    <location>
        <begin position="18"/>
        <end position="73"/>
    </location>
</feature>
<reference evidence="2 3" key="1">
    <citation type="submission" date="2016-10" db="EMBL/GenBank/DDBJ databases">
        <authorList>
            <person name="de Groot N.N."/>
        </authorList>
    </citation>
    <scope>NUCLEOTIDE SEQUENCE [LARGE SCALE GENOMIC DNA]</scope>
    <source>
        <strain evidence="2 3">CGMCC 4.5739</strain>
    </source>
</reference>
<dbReference type="PROSITE" id="PS50943">
    <property type="entry name" value="HTH_CROC1"/>
    <property type="match status" value="1"/>
</dbReference>
<dbReference type="OrthoDB" id="3462393at2"/>
<organism evidence="2 3">
    <name type="scientific">Streptomyces aidingensis</name>
    <dbReference type="NCBI Taxonomy" id="910347"/>
    <lineage>
        <taxon>Bacteria</taxon>
        <taxon>Bacillati</taxon>
        <taxon>Actinomycetota</taxon>
        <taxon>Actinomycetes</taxon>
        <taxon>Kitasatosporales</taxon>
        <taxon>Streptomycetaceae</taxon>
        <taxon>Streptomyces</taxon>
    </lineage>
</organism>
<keyword evidence="2" id="KW-0238">DNA-binding</keyword>
<dbReference type="CDD" id="cd00093">
    <property type="entry name" value="HTH_XRE"/>
    <property type="match status" value="1"/>
</dbReference>
<sequence length="283" mass="32058">MPSRTAPTARQRRIGCELRKLRERIGMTPMQAAEELGTNRAGISNMETGRFGVSAERVRTLARIYSCPDAAYVDALAAMAEERVRGWWEHYRDKLPATALDLAELEHFARAMRTIQIMHVPGLLQTEEYARAVLAIDVPEPNPVELRRKISFRMRRRDVLDRDDPPQCTFLVHESAFRLETGGPKVARRQLDHLLEASERPNVTLRAIPFSAGVLPNTGLSTVYAYAAVPQLDTVHLEVRHGHALLDAETHLQNYRATMSRVENISLTPEETRELIADIARFM</sequence>
<dbReference type="Pfam" id="PF19054">
    <property type="entry name" value="DUF5753"/>
    <property type="match status" value="1"/>
</dbReference>